<keyword evidence="2" id="KW-1185">Reference proteome</keyword>
<gene>
    <name evidence="1" type="ORF">HNQ50_003036</name>
</gene>
<protein>
    <submittedName>
        <fullName evidence="1">Uncharacterized protein</fullName>
    </submittedName>
</protein>
<reference evidence="1 2" key="1">
    <citation type="submission" date="2020-08" db="EMBL/GenBank/DDBJ databases">
        <title>Genomic Encyclopedia of Type Strains, Phase IV (KMG-IV): sequencing the most valuable type-strain genomes for metagenomic binning, comparative biology and taxonomic classification.</title>
        <authorList>
            <person name="Goeker M."/>
        </authorList>
    </citation>
    <scope>NUCLEOTIDE SEQUENCE [LARGE SCALE GENOMIC DNA]</scope>
    <source>
        <strain evidence="1 2">DSM 18233</strain>
    </source>
</reference>
<proteinExistence type="predicted"/>
<dbReference type="AlphaFoldDB" id="A0A840RG34"/>
<sequence>MKTQAGYHRGVTTRYSAMENTTQSMSLAEQLERDLFDRHGPMVGGSALLRLLGYATTVAFRQALARGTLPVPVFTIPHRRGKFALVKDIASWMATRRETATVRPTE</sequence>
<accession>A0A840RG34</accession>
<evidence type="ECO:0000313" key="2">
    <source>
        <dbReference type="Proteomes" id="UP000543030"/>
    </source>
</evidence>
<comment type="caution">
    <text evidence="1">The sequence shown here is derived from an EMBL/GenBank/DDBJ whole genome shotgun (WGS) entry which is preliminary data.</text>
</comment>
<dbReference type="EMBL" id="JACHHN010000006">
    <property type="protein sequence ID" value="MBB5192295.1"/>
    <property type="molecule type" value="Genomic_DNA"/>
</dbReference>
<evidence type="ECO:0000313" key="1">
    <source>
        <dbReference type="EMBL" id="MBB5192295.1"/>
    </source>
</evidence>
<dbReference type="RefSeq" id="WP_246428740.1">
    <property type="nucleotide sequence ID" value="NZ_JACHHN010000006.1"/>
</dbReference>
<dbReference type="Proteomes" id="UP000543030">
    <property type="component" value="Unassembled WGS sequence"/>
</dbReference>
<name>A0A840RG34_9NEIS</name>
<organism evidence="1 2">
    <name type="scientific">Silvimonas terrae</name>
    <dbReference type="NCBI Taxonomy" id="300266"/>
    <lineage>
        <taxon>Bacteria</taxon>
        <taxon>Pseudomonadati</taxon>
        <taxon>Pseudomonadota</taxon>
        <taxon>Betaproteobacteria</taxon>
        <taxon>Neisseriales</taxon>
        <taxon>Chitinibacteraceae</taxon>
        <taxon>Silvimonas</taxon>
    </lineage>
</organism>